<accession>A0ABN7V4N6</accession>
<reference evidence="2 3" key="1">
    <citation type="submission" date="2021-06" db="EMBL/GenBank/DDBJ databases">
        <authorList>
            <person name="Kallberg Y."/>
            <person name="Tangrot J."/>
            <person name="Rosling A."/>
        </authorList>
    </citation>
    <scope>NUCLEOTIDE SEQUENCE [LARGE SCALE GENOMIC DNA]</scope>
    <source>
        <strain evidence="2 3">120-4 pot B 10/14</strain>
    </source>
</reference>
<feature type="transmembrane region" description="Helical" evidence="1">
    <location>
        <begin position="12"/>
        <end position="34"/>
    </location>
</feature>
<evidence type="ECO:0000256" key="1">
    <source>
        <dbReference type="SAM" id="Phobius"/>
    </source>
</evidence>
<keyword evidence="1" id="KW-1133">Transmembrane helix</keyword>
<proteinExistence type="predicted"/>
<evidence type="ECO:0000313" key="2">
    <source>
        <dbReference type="EMBL" id="CAG8730327.1"/>
    </source>
</evidence>
<keyword evidence="1" id="KW-0472">Membrane</keyword>
<dbReference type="Pfam" id="PF04488">
    <property type="entry name" value="Gly_transf_sug"/>
    <property type="match status" value="1"/>
</dbReference>
<protein>
    <submittedName>
        <fullName evidence="2">27323_t:CDS:1</fullName>
    </submittedName>
</protein>
<organism evidence="2 3">
    <name type="scientific">Gigaspora margarita</name>
    <dbReference type="NCBI Taxonomy" id="4874"/>
    <lineage>
        <taxon>Eukaryota</taxon>
        <taxon>Fungi</taxon>
        <taxon>Fungi incertae sedis</taxon>
        <taxon>Mucoromycota</taxon>
        <taxon>Glomeromycotina</taxon>
        <taxon>Glomeromycetes</taxon>
        <taxon>Diversisporales</taxon>
        <taxon>Gigasporaceae</taxon>
        <taxon>Gigaspora</taxon>
    </lineage>
</organism>
<keyword evidence="3" id="KW-1185">Reference proteome</keyword>
<dbReference type="EMBL" id="CAJVQB010009455">
    <property type="protein sequence ID" value="CAG8730327.1"/>
    <property type="molecule type" value="Genomic_DNA"/>
</dbReference>
<name>A0ABN7V4N6_GIGMA</name>
<evidence type="ECO:0000313" key="3">
    <source>
        <dbReference type="Proteomes" id="UP000789901"/>
    </source>
</evidence>
<keyword evidence="1" id="KW-0812">Transmembrane</keyword>
<dbReference type="Proteomes" id="UP000789901">
    <property type="component" value="Unassembled WGS sequence"/>
</dbReference>
<dbReference type="Gene3D" id="3.90.550.20">
    <property type="match status" value="1"/>
</dbReference>
<gene>
    <name evidence="2" type="ORF">GMARGA_LOCUS14336</name>
</gene>
<sequence length="405" mass="47347">MSILLVKVTNQFIIVIIVIIVLFYFTFICLNVNVADNELITAPPLLLNGRKRPQQGHIVRVDRLEKNCGDIKNIMIENYLKYLDDNEDNYMISFPTTAGVSPLPLCNRDHSPMLFHVFWKGQITDKIILMIKSFLYSQPLDCSKLYVWLDNINNTNFNDNEHIHPLLKYSLTNIEFKFWNIVEQLSSSDIYAGWQNGYYSSKSVTLSDLVHFVVLHTRNYGGIYIDADVLLVRDMQSQSSEMVIRGAINNKLSFHPFDIRKYLSTHENSTRKETNKFIYMHPPGLFDPLWLKRDNKQPSSILSPNLHNFTDIFNPSIIPDEIPRLDPATFDGSPLDIRNVESFFRDIFNYHWHNQWNFTIHSISWIGVIQTAYDDFLSGKRRNLYNEYIFKNEMVKLGSARFKKP</sequence>
<dbReference type="InterPro" id="IPR007577">
    <property type="entry name" value="GlycoTrfase_DXD_sugar-bd_CS"/>
</dbReference>
<comment type="caution">
    <text evidence="2">The sequence shown here is derived from an EMBL/GenBank/DDBJ whole genome shotgun (WGS) entry which is preliminary data.</text>
</comment>